<dbReference type="SMART" id="SM00983">
    <property type="entry name" value="TPK_B1_binding"/>
    <property type="match status" value="1"/>
</dbReference>
<dbReference type="Gene3D" id="3.40.50.10240">
    <property type="entry name" value="Thiamin pyrophosphokinase, catalytic domain"/>
    <property type="match status" value="1"/>
</dbReference>
<dbReference type="UniPathway" id="UPA00060">
    <property type="reaction ID" value="UER00597"/>
</dbReference>
<keyword evidence="6 7" id="KW-0067">ATP-binding</keyword>
<dbReference type="EMBL" id="AWTV01000006">
    <property type="protein sequence ID" value="KIH92641.1"/>
    <property type="molecule type" value="Genomic_DNA"/>
</dbReference>
<organism evidence="9 10">
    <name type="scientific">Sporothrix brasiliensis 5110</name>
    <dbReference type="NCBI Taxonomy" id="1398154"/>
    <lineage>
        <taxon>Eukaryota</taxon>
        <taxon>Fungi</taxon>
        <taxon>Dikarya</taxon>
        <taxon>Ascomycota</taxon>
        <taxon>Pezizomycotina</taxon>
        <taxon>Sordariomycetes</taxon>
        <taxon>Sordariomycetidae</taxon>
        <taxon>Ophiostomatales</taxon>
        <taxon>Ophiostomataceae</taxon>
        <taxon>Sporothrix</taxon>
    </lineage>
</organism>
<dbReference type="NCBIfam" id="TIGR01378">
    <property type="entry name" value="thi_PPkinase"/>
    <property type="match status" value="1"/>
</dbReference>
<dbReference type="SUPFAM" id="SSF63999">
    <property type="entry name" value="Thiamin pyrophosphokinase, catalytic domain"/>
    <property type="match status" value="1"/>
</dbReference>
<evidence type="ECO:0000313" key="9">
    <source>
        <dbReference type="EMBL" id="KIH92641.1"/>
    </source>
</evidence>
<dbReference type="OrthoDB" id="25149at2759"/>
<dbReference type="InterPro" id="IPR016966">
    <property type="entry name" value="Thiamin_pyrophosphokinase_euk"/>
</dbReference>
<comment type="caution">
    <text evidence="9">The sequence shown here is derived from an EMBL/GenBank/DDBJ whole genome shotgun (WGS) entry which is preliminary data.</text>
</comment>
<dbReference type="GO" id="GO:0009229">
    <property type="term" value="P:thiamine diphosphate biosynthetic process"/>
    <property type="evidence" value="ECO:0007669"/>
    <property type="project" value="UniProtKB-UniRule"/>
</dbReference>
<dbReference type="PANTHER" id="PTHR13622:SF8">
    <property type="entry name" value="THIAMIN PYROPHOSPHOKINASE 1"/>
    <property type="match status" value="1"/>
</dbReference>
<dbReference type="SUPFAM" id="SSF63862">
    <property type="entry name" value="Thiamin pyrophosphokinase, substrate-binding domain"/>
    <property type="match status" value="1"/>
</dbReference>
<evidence type="ECO:0000256" key="1">
    <source>
        <dbReference type="ARBA" id="ARBA00005078"/>
    </source>
</evidence>
<dbReference type="EC" id="2.7.6.2" evidence="7"/>
<dbReference type="Pfam" id="PF04263">
    <property type="entry name" value="TPK_catalytic"/>
    <property type="match status" value="1"/>
</dbReference>
<dbReference type="GeneID" id="63676236"/>
<sequence>MASISAPPNTPVFDWFPARLLQSNPRSAANPYAAVILNQPLTSLGPAQRVWRRAQFRVAADGGANQLHDVAETAGQDFKDLDVIIGDLDSLRPEVQQYFETETAGHKTEIIHDTDQYSTDFTKAVKLVQDRHPGIDVVALGGLGGRVDQGVSQLHHLYLFSERRRDATSEKYRIGWSDETAPHGSTFLLTSDSLTFLLLPGLHRIHVRDRLGGGGDGGNGEPSEDVFAKYVGILPMQGPSVISTSGLEWDITDWPTEFGGHMSTSNHVLPETEVVEVLTNRSVVFTIALKEEWQGK</sequence>
<dbReference type="Gene3D" id="2.60.120.320">
    <property type="entry name" value="Thiamin pyrophosphokinase, thiamin-binding domain"/>
    <property type="match status" value="1"/>
</dbReference>
<keyword evidence="5 7" id="KW-0418">Kinase</keyword>
<dbReference type="InterPro" id="IPR007371">
    <property type="entry name" value="TPK_catalytic"/>
</dbReference>
<keyword evidence="4 7" id="KW-0547">Nucleotide-binding</keyword>
<dbReference type="GO" id="GO:0016301">
    <property type="term" value="F:kinase activity"/>
    <property type="evidence" value="ECO:0007669"/>
    <property type="project" value="UniProtKB-UniRule"/>
</dbReference>
<evidence type="ECO:0000313" key="10">
    <source>
        <dbReference type="Proteomes" id="UP000031575"/>
    </source>
</evidence>
<dbReference type="HOGENOM" id="CLU_044237_0_0_1"/>
<dbReference type="PANTHER" id="PTHR13622">
    <property type="entry name" value="THIAMIN PYROPHOSPHOKINASE"/>
    <property type="match status" value="1"/>
</dbReference>
<proteinExistence type="inferred from homology"/>
<feature type="domain" description="Thiamin pyrophosphokinase thiamin-binding" evidence="8">
    <location>
        <begin position="201"/>
        <end position="283"/>
    </location>
</feature>
<accession>A0A0C2IU58</accession>
<dbReference type="InterPro" id="IPR007373">
    <property type="entry name" value="Thiamin_PyroPKinase_B1-bd"/>
</dbReference>
<comment type="similarity">
    <text evidence="2 7">Belongs to the thiamine pyrophosphokinase family.</text>
</comment>
<evidence type="ECO:0000259" key="8">
    <source>
        <dbReference type="SMART" id="SM00983"/>
    </source>
</evidence>
<dbReference type="GO" id="GO:0030975">
    <property type="term" value="F:thiamine binding"/>
    <property type="evidence" value="ECO:0007669"/>
    <property type="project" value="UniProtKB-UniRule"/>
</dbReference>
<dbReference type="GO" id="GO:0005524">
    <property type="term" value="F:ATP binding"/>
    <property type="evidence" value="ECO:0007669"/>
    <property type="project" value="UniProtKB-UniRule"/>
</dbReference>
<evidence type="ECO:0000256" key="5">
    <source>
        <dbReference type="ARBA" id="ARBA00022777"/>
    </source>
</evidence>
<dbReference type="Proteomes" id="UP000031575">
    <property type="component" value="Unassembled WGS sequence"/>
</dbReference>
<dbReference type="VEuPathDB" id="FungiDB:SPBR_03012"/>
<keyword evidence="10" id="KW-1185">Reference proteome</keyword>
<dbReference type="GO" id="GO:0006772">
    <property type="term" value="P:thiamine metabolic process"/>
    <property type="evidence" value="ECO:0007669"/>
    <property type="project" value="InterPro"/>
</dbReference>
<comment type="catalytic activity">
    <reaction evidence="7">
        <text>thiamine + ATP = thiamine diphosphate + AMP + H(+)</text>
        <dbReference type="Rhea" id="RHEA:11576"/>
        <dbReference type="ChEBI" id="CHEBI:15378"/>
        <dbReference type="ChEBI" id="CHEBI:18385"/>
        <dbReference type="ChEBI" id="CHEBI:30616"/>
        <dbReference type="ChEBI" id="CHEBI:58937"/>
        <dbReference type="ChEBI" id="CHEBI:456215"/>
    </reaction>
</comment>
<keyword evidence="3 7" id="KW-0808">Transferase</keyword>
<name>A0A0C2IU58_9PEZI</name>
<gene>
    <name evidence="9" type="ORF">SPBR_03012</name>
</gene>
<evidence type="ECO:0000256" key="7">
    <source>
        <dbReference type="PIRNR" id="PIRNR031057"/>
    </source>
</evidence>
<dbReference type="RefSeq" id="XP_040620651.1">
    <property type="nucleotide sequence ID" value="XM_040761315.1"/>
</dbReference>
<dbReference type="Pfam" id="PF04265">
    <property type="entry name" value="TPK_B1_binding"/>
    <property type="match status" value="1"/>
</dbReference>
<evidence type="ECO:0000256" key="3">
    <source>
        <dbReference type="ARBA" id="ARBA00022679"/>
    </source>
</evidence>
<evidence type="ECO:0000256" key="4">
    <source>
        <dbReference type="ARBA" id="ARBA00022741"/>
    </source>
</evidence>
<dbReference type="PIRSF" id="PIRSF031057">
    <property type="entry name" value="Thiamin_pyrophosphokinase"/>
    <property type="match status" value="1"/>
</dbReference>
<dbReference type="AlphaFoldDB" id="A0A0C2IU58"/>
<dbReference type="InterPro" id="IPR036371">
    <property type="entry name" value="TPK_B1-bd_sf"/>
</dbReference>
<reference evidence="9 10" key="1">
    <citation type="journal article" date="2014" name="BMC Genomics">
        <title>Comparative genomics of the major fungal agents of human and animal Sporotrichosis: Sporothrix schenckii and Sporothrix brasiliensis.</title>
        <authorList>
            <person name="Teixeira M.M."/>
            <person name="de Almeida L.G."/>
            <person name="Kubitschek-Barreira P."/>
            <person name="Alves F.L."/>
            <person name="Kioshima E.S."/>
            <person name="Abadio A.K."/>
            <person name="Fernandes L."/>
            <person name="Derengowski L.S."/>
            <person name="Ferreira K.S."/>
            <person name="Souza R.C."/>
            <person name="Ruiz J.C."/>
            <person name="de Andrade N.C."/>
            <person name="Paes H.C."/>
            <person name="Nicola A.M."/>
            <person name="Albuquerque P."/>
            <person name="Gerber A.L."/>
            <person name="Martins V.P."/>
            <person name="Peconick L.D."/>
            <person name="Neto A.V."/>
            <person name="Chaucanez C.B."/>
            <person name="Silva P.A."/>
            <person name="Cunha O.L."/>
            <person name="de Oliveira F.F."/>
            <person name="dos Santos T.C."/>
            <person name="Barros A.L."/>
            <person name="Soares M.A."/>
            <person name="de Oliveira L.M."/>
            <person name="Marini M.M."/>
            <person name="Villalobos-Duno H."/>
            <person name="Cunha M.M."/>
            <person name="de Hoog S."/>
            <person name="da Silveira J.F."/>
            <person name="Henrissat B."/>
            <person name="Nino-Vega G.A."/>
            <person name="Cisalpino P.S."/>
            <person name="Mora-Montes H.M."/>
            <person name="Almeida S.R."/>
            <person name="Stajich J.E."/>
            <person name="Lopes-Bezerra L.M."/>
            <person name="Vasconcelos A.T."/>
            <person name="Felipe M.S."/>
        </authorList>
    </citation>
    <scope>NUCLEOTIDE SEQUENCE [LARGE SCALE GENOMIC DNA]</scope>
    <source>
        <strain evidence="9 10">5110</strain>
    </source>
</reference>
<dbReference type="GO" id="GO:0004788">
    <property type="term" value="F:thiamine diphosphokinase activity"/>
    <property type="evidence" value="ECO:0007669"/>
    <property type="project" value="UniProtKB-UniRule"/>
</dbReference>
<comment type="pathway">
    <text evidence="1 7">Cofactor biosynthesis; thiamine diphosphate biosynthesis; thiamine diphosphate from thiamine: step 1/1.</text>
</comment>
<dbReference type="InterPro" id="IPR006282">
    <property type="entry name" value="Thi_PPkinase"/>
</dbReference>
<dbReference type="CDD" id="cd07995">
    <property type="entry name" value="TPK"/>
    <property type="match status" value="1"/>
</dbReference>
<evidence type="ECO:0000256" key="2">
    <source>
        <dbReference type="ARBA" id="ARBA00006785"/>
    </source>
</evidence>
<protein>
    <recommendedName>
        <fullName evidence="7">Thiamine pyrophosphokinase</fullName>
        <ecNumber evidence="7">2.7.6.2</ecNumber>
    </recommendedName>
</protein>
<dbReference type="InterPro" id="IPR036759">
    <property type="entry name" value="TPK_catalytic_sf"/>
</dbReference>
<evidence type="ECO:0000256" key="6">
    <source>
        <dbReference type="ARBA" id="ARBA00022840"/>
    </source>
</evidence>